<comment type="similarity">
    <text evidence="2">Belongs to the krueppel C2H2-type zinc-finger protein family.</text>
</comment>
<dbReference type="Pfam" id="PF07776">
    <property type="entry name" value="zf-AD"/>
    <property type="match status" value="1"/>
</dbReference>
<evidence type="ECO:0000256" key="9">
    <source>
        <dbReference type="PROSITE-ProRule" id="PRU00042"/>
    </source>
</evidence>
<evidence type="ECO:0000256" key="3">
    <source>
        <dbReference type="ARBA" id="ARBA00022723"/>
    </source>
</evidence>
<dbReference type="Pfam" id="PF00096">
    <property type="entry name" value="zf-C2H2"/>
    <property type="match status" value="9"/>
</dbReference>
<evidence type="ECO:0000256" key="1">
    <source>
        <dbReference type="ARBA" id="ARBA00004123"/>
    </source>
</evidence>
<dbReference type="SMART" id="SM00868">
    <property type="entry name" value="zf-AD"/>
    <property type="match status" value="1"/>
</dbReference>
<keyword evidence="3 10" id="KW-0479">Metal-binding</keyword>
<dbReference type="GO" id="GO:0006355">
    <property type="term" value="P:regulation of DNA-templated transcription"/>
    <property type="evidence" value="ECO:0007669"/>
    <property type="project" value="UniProtKB-ARBA"/>
</dbReference>
<keyword evidence="6 10" id="KW-0862">Zinc</keyword>
<evidence type="ECO:0000256" key="10">
    <source>
        <dbReference type="PROSITE-ProRule" id="PRU01263"/>
    </source>
</evidence>
<feature type="domain" description="C2H2-type" evidence="13">
    <location>
        <begin position="524"/>
        <end position="551"/>
    </location>
</feature>
<evidence type="ECO:0000313" key="16">
    <source>
        <dbReference type="Proteomes" id="UP001153712"/>
    </source>
</evidence>
<protein>
    <submittedName>
        <fullName evidence="15">Uncharacterized protein</fullName>
    </submittedName>
</protein>
<evidence type="ECO:0000256" key="12">
    <source>
        <dbReference type="SAM" id="Phobius"/>
    </source>
</evidence>
<feature type="domain" description="C2H2-type" evidence="13">
    <location>
        <begin position="378"/>
        <end position="405"/>
    </location>
</feature>
<dbReference type="InterPro" id="IPR013087">
    <property type="entry name" value="Znf_C2H2_type"/>
</dbReference>
<feature type="transmembrane region" description="Helical" evidence="12">
    <location>
        <begin position="69"/>
        <end position="91"/>
    </location>
</feature>
<feature type="binding site" evidence="10">
    <location>
        <position position="115"/>
    </location>
    <ligand>
        <name>Zn(2+)</name>
        <dbReference type="ChEBI" id="CHEBI:29105"/>
    </ligand>
</feature>
<feature type="domain" description="C2H2-type" evidence="13">
    <location>
        <begin position="580"/>
        <end position="607"/>
    </location>
</feature>
<dbReference type="PROSITE" id="PS00028">
    <property type="entry name" value="ZINC_FINGER_C2H2_1"/>
    <property type="match status" value="11"/>
</dbReference>
<evidence type="ECO:0000256" key="6">
    <source>
        <dbReference type="ARBA" id="ARBA00022833"/>
    </source>
</evidence>
<dbReference type="GO" id="GO:0003677">
    <property type="term" value="F:DNA binding"/>
    <property type="evidence" value="ECO:0007669"/>
    <property type="project" value="UniProtKB-KW"/>
</dbReference>
<dbReference type="FunFam" id="3.30.160.60:FF:000110">
    <property type="entry name" value="Zinc finger protein-like"/>
    <property type="match status" value="1"/>
</dbReference>
<evidence type="ECO:0000313" key="15">
    <source>
        <dbReference type="EMBL" id="CAG9863341.1"/>
    </source>
</evidence>
<accession>A0A9N9XV91</accession>
<dbReference type="SUPFAM" id="SSF57716">
    <property type="entry name" value="Glucocorticoid receptor-like (DNA-binding domain)"/>
    <property type="match status" value="1"/>
</dbReference>
<evidence type="ECO:0000259" key="13">
    <source>
        <dbReference type="PROSITE" id="PS50157"/>
    </source>
</evidence>
<dbReference type="PROSITE" id="PS51915">
    <property type="entry name" value="ZAD"/>
    <property type="match status" value="1"/>
</dbReference>
<feature type="domain" description="C2H2-type" evidence="13">
    <location>
        <begin position="350"/>
        <end position="377"/>
    </location>
</feature>
<keyword evidence="7" id="KW-0238">DNA-binding</keyword>
<dbReference type="GO" id="GO:0005634">
    <property type="term" value="C:nucleus"/>
    <property type="evidence" value="ECO:0007669"/>
    <property type="project" value="UniProtKB-SubCell"/>
</dbReference>
<feature type="domain" description="C2H2-type" evidence="13">
    <location>
        <begin position="552"/>
        <end position="579"/>
    </location>
</feature>
<dbReference type="FunFam" id="3.30.160.60:FF:000478">
    <property type="entry name" value="Zinc finger protein 133"/>
    <property type="match status" value="1"/>
</dbReference>
<dbReference type="Gene3D" id="3.30.160.60">
    <property type="entry name" value="Classic Zinc Finger"/>
    <property type="match status" value="11"/>
</dbReference>
<feature type="domain" description="ZAD" evidence="14">
    <location>
        <begin position="110"/>
        <end position="188"/>
    </location>
</feature>
<keyword evidence="16" id="KW-1185">Reference proteome</keyword>
<name>A0A9N9XV91_PHYSR</name>
<feature type="domain" description="C2H2-type" evidence="13">
    <location>
        <begin position="468"/>
        <end position="495"/>
    </location>
</feature>
<gene>
    <name evidence="15" type="ORF">PHYEVI_LOCUS9633</name>
</gene>
<dbReference type="FunFam" id="3.30.160.60:FF:002343">
    <property type="entry name" value="Zinc finger protein 33A"/>
    <property type="match status" value="1"/>
</dbReference>
<feature type="binding site" evidence="10">
    <location>
        <position position="161"/>
    </location>
    <ligand>
        <name>Zn(2+)</name>
        <dbReference type="ChEBI" id="CHEBI:29105"/>
    </ligand>
</feature>
<feature type="domain" description="C2H2-type" evidence="13">
    <location>
        <begin position="320"/>
        <end position="347"/>
    </location>
</feature>
<dbReference type="PROSITE" id="PS50157">
    <property type="entry name" value="ZINC_FINGER_C2H2_2"/>
    <property type="match status" value="11"/>
</dbReference>
<reference evidence="15" key="1">
    <citation type="submission" date="2022-01" db="EMBL/GenBank/DDBJ databases">
        <authorList>
            <person name="King R."/>
        </authorList>
    </citation>
    <scope>NUCLEOTIDE SEQUENCE</scope>
</reference>
<keyword evidence="12" id="KW-1133">Transmembrane helix</keyword>
<dbReference type="PANTHER" id="PTHR16515">
    <property type="entry name" value="PR DOMAIN ZINC FINGER PROTEIN"/>
    <property type="match status" value="1"/>
</dbReference>
<dbReference type="SMART" id="SM00355">
    <property type="entry name" value="ZnF_C2H2"/>
    <property type="match status" value="11"/>
</dbReference>
<evidence type="ECO:0000256" key="8">
    <source>
        <dbReference type="ARBA" id="ARBA00023242"/>
    </source>
</evidence>
<sequence>MTASKGQDRSYVVKEIILCIEISLNLASPILSCVIQYPRPCQQLACMTRSIINKPVHNRPVEESGLRHFLNVLFVNLCTLFVVFTFDFWLLTMDTMDIKVDTVNLFDINKICRACLTDKGEMRSVFMQDDTSGQPIIIAEMLMEFTSVEIKNGDGLPSLICLQCMHEINRCNSFKQLFEQSDVNLRTYLGKPINQNQRPFKEEAPPQSDFSSFFLDNFGMDSSSSDSDDDDYKDEFQLLQTSLPDNSNDEKIIAQKQLIKAGRFHKTRISKKRLLAKAGKTSAAKRTKRNTNQCNVCKKQFINLKSFRKHLRTHIEDRPFKCKVCNRGFTEENYLNNHMRTHVPDDQKPHECEVCKKRFIHNTLLTKHMLKHSGEKPFVCKICNKGCYAENSLLKHMKIHEKKEGDPALLKHICDYCRTEFPDSASLSVHIKQHTGDRPFVCNICGKCFPQRFNLELHCRTHTGERPFQCEVCKNGYVSKASLKIHMRTHTNERPFVCDFCGKAFRQSGDLTSHKRLHGTEKPIECSVCQKRFTTVMKLKYHMRNHTGERPYVCTVCGRGFTVNTILLRHMRVHSGERPYVCVTCGKAFSQSSTLNTHMKIHNPSNSSNHEREQKFQAADEQKYQSQDQGRLMQQQQQQHMQQEPVQRMLQAQQLSDGTRILADASQLLADPRLLANEGARLLVNVTEPPPLRLLVNDNARLITNDNRLLSQDNRLIANVNVNVNDNRLLGDNARHLSVLDGSRILTTDKYLASYDPYQRGQL</sequence>
<feature type="binding site" evidence="10">
    <location>
        <position position="112"/>
    </location>
    <ligand>
        <name>Zn(2+)</name>
        <dbReference type="ChEBI" id="CHEBI:29105"/>
    </ligand>
</feature>
<comment type="subcellular location">
    <subcellularLocation>
        <location evidence="1">Nucleus</location>
    </subcellularLocation>
</comment>
<evidence type="ECO:0000259" key="14">
    <source>
        <dbReference type="PROSITE" id="PS51915"/>
    </source>
</evidence>
<evidence type="ECO:0000256" key="4">
    <source>
        <dbReference type="ARBA" id="ARBA00022737"/>
    </source>
</evidence>
<evidence type="ECO:0000256" key="5">
    <source>
        <dbReference type="ARBA" id="ARBA00022771"/>
    </source>
</evidence>
<keyword evidence="5 9" id="KW-0863">Zinc-finger</keyword>
<dbReference type="FunFam" id="3.30.160.60:FF:000557">
    <property type="entry name" value="zinc finger and SCAN domain-containing protein 29"/>
    <property type="match status" value="1"/>
</dbReference>
<dbReference type="EMBL" id="OU900099">
    <property type="protein sequence ID" value="CAG9863341.1"/>
    <property type="molecule type" value="Genomic_DNA"/>
</dbReference>
<feature type="binding site" evidence="10">
    <location>
        <position position="164"/>
    </location>
    <ligand>
        <name>Zn(2+)</name>
        <dbReference type="ChEBI" id="CHEBI:29105"/>
    </ligand>
</feature>
<evidence type="ECO:0000256" key="7">
    <source>
        <dbReference type="ARBA" id="ARBA00023125"/>
    </source>
</evidence>
<keyword evidence="8" id="KW-0539">Nucleus</keyword>
<feature type="compositionally biased region" description="Polar residues" evidence="11">
    <location>
        <begin position="598"/>
        <end position="608"/>
    </location>
</feature>
<proteinExistence type="inferred from homology"/>
<feature type="domain" description="C2H2-type" evidence="13">
    <location>
        <begin position="412"/>
        <end position="439"/>
    </location>
</feature>
<keyword evidence="12" id="KW-0472">Membrane</keyword>
<dbReference type="Gene3D" id="3.40.1800.20">
    <property type="match status" value="1"/>
</dbReference>
<feature type="region of interest" description="Disordered" evidence="11">
    <location>
        <begin position="598"/>
        <end position="648"/>
    </location>
</feature>
<dbReference type="InterPro" id="IPR050331">
    <property type="entry name" value="Zinc_finger"/>
</dbReference>
<dbReference type="Proteomes" id="UP001153712">
    <property type="component" value="Chromosome 6"/>
</dbReference>
<dbReference type="FunFam" id="3.30.160.60:FF:000446">
    <property type="entry name" value="Zinc finger protein"/>
    <property type="match status" value="2"/>
</dbReference>
<dbReference type="AlphaFoldDB" id="A0A9N9XV91"/>
<dbReference type="FunFam" id="3.30.160.60:FF:000295">
    <property type="entry name" value="zinc finger protein 19"/>
    <property type="match status" value="1"/>
</dbReference>
<dbReference type="SUPFAM" id="SSF57667">
    <property type="entry name" value="beta-beta-alpha zinc fingers"/>
    <property type="match status" value="6"/>
</dbReference>
<feature type="domain" description="C2H2-type" evidence="13">
    <location>
        <begin position="496"/>
        <end position="523"/>
    </location>
</feature>
<feature type="domain" description="C2H2-type" evidence="13">
    <location>
        <begin position="440"/>
        <end position="467"/>
    </location>
</feature>
<dbReference type="FunFam" id="3.30.160.60:FF:001235">
    <property type="entry name" value="Si:ch211-119o8.6"/>
    <property type="match status" value="1"/>
</dbReference>
<organism evidence="15 16">
    <name type="scientific">Phyllotreta striolata</name>
    <name type="common">Striped flea beetle</name>
    <name type="synonym">Crioceris striolata</name>
    <dbReference type="NCBI Taxonomy" id="444603"/>
    <lineage>
        <taxon>Eukaryota</taxon>
        <taxon>Metazoa</taxon>
        <taxon>Ecdysozoa</taxon>
        <taxon>Arthropoda</taxon>
        <taxon>Hexapoda</taxon>
        <taxon>Insecta</taxon>
        <taxon>Pterygota</taxon>
        <taxon>Neoptera</taxon>
        <taxon>Endopterygota</taxon>
        <taxon>Coleoptera</taxon>
        <taxon>Polyphaga</taxon>
        <taxon>Cucujiformia</taxon>
        <taxon>Chrysomeloidea</taxon>
        <taxon>Chrysomelidae</taxon>
        <taxon>Galerucinae</taxon>
        <taxon>Alticini</taxon>
        <taxon>Phyllotreta</taxon>
    </lineage>
</organism>
<dbReference type="PANTHER" id="PTHR16515:SF66">
    <property type="entry name" value="C2H2-TYPE DOMAIN-CONTAINING PROTEIN"/>
    <property type="match status" value="1"/>
</dbReference>
<keyword evidence="4" id="KW-0677">Repeat</keyword>
<feature type="domain" description="C2H2-type" evidence="13">
    <location>
        <begin position="292"/>
        <end position="319"/>
    </location>
</feature>
<dbReference type="GO" id="GO:0008270">
    <property type="term" value="F:zinc ion binding"/>
    <property type="evidence" value="ECO:0007669"/>
    <property type="project" value="UniProtKB-UniRule"/>
</dbReference>
<evidence type="ECO:0000256" key="11">
    <source>
        <dbReference type="SAM" id="MobiDB-lite"/>
    </source>
</evidence>
<feature type="compositionally biased region" description="Low complexity" evidence="11">
    <location>
        <begin position="625"/>
        <end position="647"/>
    </location>
</feature>
<feature type="compositionally biased region" description="Basic and acidic residues" evidence="11">
    <location>
        <begin position="609"/>
        <end position="623"/>
    </location>
</feature>
<dbReference type="InterPro" id="IPR012934">
    <property type="entry name" value="Znf_AD"/>
</dbReference>
<evidence type="ECO:0000256" key="2">
    <source>
        <dbReference type="ARBA" id="ARBA00006991"/>
    </source>
</evidence>
<dbReference type="FunFam" id="3.30.160.60:FF:000624">
    <property type="entry name" value="zinc finger protein 697"/>
    <property type="match status" value="1"/>
</dbReference>
<dbReference type="OrthoDB" id="9439903at2759"/>
<dbReference type="InterPro" id="IPR036236">
    <property type="entry name" value="Znf_C2H2_sf"/>
</dbReference>
<keyword evidence="12" id="KW-0812">Transmembrane</keyword>